<organism evidence="4 5">
    <name type="scientific">Nocardioides flavescens</name>
    <dbReference type="NCBI Taxonomy" id="2691959"/>
    <lineage>
        <taxon>Bacteria</taxon>
        <taxon>Bacillati</taxon>
        <taxon>Actinomycetota</taxon>
        <taxon>Actinomycetes</taxon>
        <taxon>Propionibacteriales</taxon>
        <taxon>Nocardioidaceae</taxon>
        <taxon>Nocardioides</taxon>
    </lineage>
</organism>
<proteinExistence type="predicted"/>
<sequence>MQLTALTADAAPAGPSWASSVLGDGSTDLQPRAVTTTFGGVTNAEALLPTRSGTATLSWDGQGLAPTVVLDYGRVVTGLPRFTVSQVTPASGATSVGVRTAYSESLGFLLRKGSSSLVLDAAAGSTNVKVGDVSNVVVGQQLSVGTGTSADTATITAVGTAATVNPSFVATAAGATRIEVLSVAGYAVGQDLYVDRGAAREKTSITAVGRASFTTVLAAPATAGATSVKVEANGQQCYPGYGCFGAAAFQVGDVIDLDGESVTVTSVGTPGSTGTGLGVTPLVRAHANAASLDFHGTGLTVSPALTAAHARGVDVMTPGTGITVGTPLAAAHGIGDPVTSSPGNVVGDSLQFVGTGAASTRNRTTSVTAAGTYSTPANQLQGGVRFHAITLTTPGTVRISEIGIDSKFPNYAASDYQGWFESSDQKLNDIWYHGAYTIDSNMAPAGSQNNSTVGVVLDGAKRDRRIWIGDLFQQGRSTYNVFGYGAKGSDYMRESMRVFGASQNPDGSINGDSGNWSSTPPTTGFYSTVYSIYHVLNVVDYYRHSGDRDFAVDQYDELERQLDYDRTLENADGLIVTTPGNDGRDWDYYDGGKPGAVAATNVVYYRALAEAAWLAGQLAQQSGPQQADWRADADAYAAKAAATRAAINARLFDRSRGVYKLSTVDNGSHAGTAVAQDANALAVLYGVPEAKDAPGILAFLRSHLWGAKGPQPFTRDANYSDLVSPFVTGFETAARFDTGDGTDAVALIHNVWDKMVDPTDPAYSGALWENFSPDGTVKDPNTSLAHGWSSGPTWELSQYVLGAQPVAPGYKTWQVKPRTSGLAWSRGAIPTPQGQIGVSWTHQGQDYRLEVTSPAGTTGEVWVPLSSARARTTAPAGATYLRREGAYDVFSVGAGSFTFVSAPESAGPGTPTTPTTPGALAPRKDPRISGLFRVGRKLVARHGVWTPGATSYDYQWTRNGKRIRGADGKTYEVRARDRGKRISLVVTATDTSGRTGSVTVRGKRVR</sequence>
<comment type="caution">
    <text evidence="4">The sequence shown here is derived from an EMBL/GenBank/DDBJ whole genome shotgun (WGS) entry which is preliminary data.</text>
</comment>
<evidence type="ECO:0008006" key="6">
    <source>
        <dbReference type="Google" id="ProtNLM"/>
    </source>
</evidence>
<dbReference type="Gene3D" id="2.60.420.10">
    <property type="entry name" value="Maltose phosphorylase, domain 3"/>
    <property type="match status" value="1"/>
</dbReference>
<dbReference type="InterPro" id="IPR035398">
    <property type="entry name" value="Bac_rhamnosid_C"/>
</dbReference>
<feature type="domain" description="Alpha-L-rhamnosidase C-terminal" evidence="3">
    <location>
        <begin position="802"/>
        <end position="869"/>
    </location>
</feature>
<dbReference type="Proteomes" id="UP000473325">
    <property type="component" value="Unassembled WGS sequence"/>
</dbReference>
<dbReference type="PANTHER" id="PTHR34987">
    <property type="entry name" value="C, PUTATIVE (AFU_ORTHOLOGUE AFUA_3G02880)-RELATED"/>
    <property type="match status" value="1"/>
</dbReference>
<name>A0A6L7F2Y0_9ACTN</name>
<gene>
    <name evidence="4" type="ORF">GRQ65_12430</name>
</gene>
<evidence type="ECO:0000313" key="4">
    <source>
        <dbReference type="EMBL" id="MXG90354.1"/>
    </source>
</evidence>
<dbReference type="Pfam" id="PF17389">
    <property type="entry name" value="Bac_rhamnosid6H"/>
    <property type="match status" value="1"/>
</dbReference>
<reference evidence="4 5" key="1">
    <citation type="submission" date="2019-12" db="EMBL/GenBank/DDBJ databases">
        <authorList>
            <person name="Kun Z."/>
        </authorList>
    </citation>
    <scope>NUCLEOTIDE SEQUENCE [LARGE SCALE GENOMIC DNA]</scope>
    <source>
        <strain evidence="4 5">YIM 123512</strain>
    </source>
</reference>
<keyword evidence="5" id="KW-1185">Reference proteome</keyword>
<dbReference type="Gene3D" id="2.60.40.2700">
    <property type="match status" value="1"/>
</dbReference>
<dbReference type="SUPFAM" id="SSF48208">
    <property type="entry name" value="Six-hairpin glycosidases"/>
    <property type="match status" value="1"/>
</dbReference>
<dbReference type="GO" id="GO:0005975">
    <property type="term" value="P:carbohydrate metabolic process"/>
    <property type="evidence" value="ECO:0007669"/>
    <property type="project" value="InterPro"/>
</dbReference>
<feature type="domain" description="Alpha-L-rhamnosidase six-hairpin glycosidase" evidence="2">
    <location>
        <begin position="417"/>
        <end position="686"/>
    </location>
</feature>
<accession>A0A6L7F2Y0</accession>
<dbReference type="AlphaFoldDB" id="A0A6L7F2Y0"/>
<dbReference type="PANTHER" id="PTHR34987:SF4">
    <property type="entry name" value="ALPHA-L-RHAMNOSIDASE C-TERMINAL DOMAIN-CONTAINING PROTEIN"/>
    <property type="match status" value="1"/>
</dbReference>
<evidence type="ECO:0000259" key="2">
    <source>
        <dbReference type="Pfam" id="PF17389"/>
    </source>
</evidence>
<evidence type="ECO:0000256" key="1">
    <source>
        <dbReference type="SAM" id="MobiDB-lite"/>
    </source>
</evidence>
<dbReference type="Gene3D" id="1.50.10.10">
    <property type="match status" value="1"/>
</dbReference>
<feature type="compositionally biased region" description="Low complexity" evidence="1">
    <location>
        <begin position="906"/>
        <end position="921"/>
    </location>
</feature>
<dbReference type="InterPro" id="IPR008928">
    <property type="entry name" value="6-hairpin_glycosidase_sf"/>
</dbReference>
<evidence type="ECO:0000259" key="3">
    <source>
        <dbReference type="Pfam" id="PF17390"/>
    </source>
</evidence>
<dbReference type="InterPro" id="IPR035396">
    <property type="entry name" value="Bac_rhamnosid6H"/>
</dbReference>
<feature type="region of interest" description="Disordered" evidence="1">
    <location>
        <begin position="903"/>
        <end position="926"/>
    </location>
</feature>
<dbReference type="RefSeq" id="WP_160878297.1">
    <property type="nucleotide sequence ID" value="NZ_WUEK01000007.1"/>
</dbReference>
<dbReference type="Pfam" id="PF17390">
    <property type="entry name" value="Bac_rhamnosid_C"/>
    <property type="match status" value="1"/>
</dbReference>
<protein>
    <recommendedName>
        <fullName evidence="6">Alpha-L-rhamnosidase</fullName>
    </recommendedName>
</protein>
<evidence type="ECO:0000313" key="5">
    <source>
        <dbReference type="Proteomes" id="UP000473325"/>
    </source>
</evidence>
<dbReference type="InterPro" id="IPR012341">
    <property type="entry name" value="6hp_glycosidase-like_sf"/>
</dbReference>
<dbReference type="EMBL" id="WUEK01000007">
    <property type="protein sequence ID" value="MXG90354.1"/>
    <property type="molecule type" value="Genomic_DNA"/>
</dbReference>